<dbReference type="InterPro" id="IPR025676">
    <property type="entry name" value="Clr5_dom"/>
</dbReference>
<evidence type="ECO:0000259" key="2">
    <source>
        <dbReference type="Pfam" id="PF14420"/>
    </source>
</evidence>
<accession>A0A9W8V2M2</accession>
<protein>
    <recommendedName>
        <fullName evidence="2">Clr5 domain-containing protein</fullName>
    </recommendedName>
</protein>
<comment type="caution">
    <text evidence="3">The sequence shown here is derived from an EMBL/GenBank/DDBJ whole genome shotgun (WGS) entry which is preliminary data.</text>
</comment>
<evidence type="ECO:0000313" key="4">
    <source>
        <dbReference type="Proteomes" id="UP001152087"/>
    </source>
</evidence>
<dbReference type="AlphaFoldDB" id="A0A9W8V2M2"/>
<evidence type="ECO:0000256" key="1">
    <source>
        <dbReference type="SAM" id="MobiDB-lite"/>
    </source>
</evidence>
<dbReference type="EMBL" id="JAOQAV010000006">
    <property type="protein sequence ID" value="KAJ4193197.1"/>
    <property type="molecule type" value="Genomic_DNA"/>
</dbReference>
<reference evidence="3" key="1">
    <citation type="submission" date="2022-09" db="EMBL/GenBank/DDBJ databases">
        <title>Fusarium specimens isolated from Avocado Roots.</title>
        <authorList>
            <person name="Stajich J."/>
            <person name="Roper C."/>
            <person name="Heimlech-Rivalta G."/>
        </authorList>
    </citation>
    <scope>NUCLEOTIDE SEQUENCE</scope>
    <source>
        <strain evidence="3">A02</strain>
    </source>
</reference>
<dbReference type="Proteomes" id="UP001152087">
    <property type="component" value="Unassembled WGS sequence"/>
</dbReference>
<sequence>MAIDWKLYEREVNRWYLDEGKTANEVIQLLLGKYNLAVTPRQFKAKFGGCKKISSKEWSILIPKIREREANGLKSVIYVCGKAVKQESVARSIRRYSKFCKDGSQSDMVIDLGIGTIGQHRIEIRASSEPGAQLPRDLSTDEIQPIREGENSSSSQSDEPDVDEEFGLAEMDFEPGVLASAETAIYPSPSMFLRSLDQFPPDLLESLSFSGTHDMQMESDETALSSSQWLPLSPSIDLTTLFPFQHTFASFWNSPVDRGATSTPEIEDPRNATNQDGGSSPTQLLS</sequence>
<gene>
    <name evidence="3" type="ORF">NW755_003184</name>
</gene>
<feature type="compositionally biased region" description="Polar residues" evidence="1">
    <location>
        <begin position="271"/>
        <end position="286"/>
    </location>
</feature>
<proteinExistence type="predicted"/>
<dbReference type="Pfam" id="PF14420">
    <property type="entry name" value="Clr5"/>
    <property type="match status" value="1"/>
</dbReference>
<name>A0A9W8V2M2_9HYPO</name>
<organism evidence="3 4">
    <name type="scientific">Fusarium falciforme</name>
    <dbReference type="NCBI Taxonomy" id="195108"/>
    <lineage>
        <taxon>Eukaryota</taxon>
        <taxon>Fungi</taxon>
        <taxon>Dikarya</taxon>
        <taxon>Ascomycota</taxon>
        <taxon>Pezizomycotina</taxon>
        <taxon>Sordariomycetes</taxon>
        <taxon>Hypocreomycetidae</taxon>
        <taxon>Hypocreales</taxon>
        <taxon>Nectriaceae</taxon>
        <taxon>Fusarium</taxon>
        <taxon>Fusarium solani species complex</taxon>
    </lineage>
</organism>
<evidence type="ECO:0000313" key="3">
    <source>
        <dbReference type="EMBL" id="KAJ4193197.1"/>
    </source>
</evidence>
<keyword evidence="4" id="KW-1185">Reference proteome</keyword>
<feature type="region of interest" description="Disordered" evidence="1">
    <location>
        <begin position="126"/>
        <end position="162"/>
    </location>
</feature>
<feature type="domain" description="Clr5" evidence="2">
    <location>
        <begin position="1"/>
        <end position="47"/>
    </location>
</feature>
<feature type="region of interest" description="Disordered" evidence="1">
    <location>
        <begin position="256"/>
        <end position="286"/>
    </location>
</feature>